<dbReference type="InterPro" id="IPR013525">
    <property type="entry name" value="ABC2_TM"/>
</dbReference>
<sequence length="271" mass="30047">MGSSVAPATAISSIWSHRALVLGMAWREVFGRYRGSIFGLLWSFLNPMLMLGIYTFVFSIVFRARWNSGSDSRTEFAVVLFAGLMVYSLFAEVINRSPTLILNNVNFVKKVVFPLEILSIVALFAALFHLGVSFLVWLLAYLVLFGVPSVTAVFFPLLLVPLCLFTLGCSWFLASLGVYLRDVGQVVGVLTTMLLFLSPIFYPVAMLPPAFQAVLHLNPLTFIIEQARGVLMWGAFPDWTGLFLLTCLSAVVAYLGFAWFQKTRGGFADVL</sequence>
<dbReference type="PRINTS" id="PR00164">
    <property type="entry name" value="ABC2TRNSPORT"/>
</dbReference>
<feature type="transmembrane region" description="Helical" evidence="11">
    <location>
        <begin position="186"/>
        <end position="205"/>
    </location>
</feature>
<evidence type="ECO:0000256" key="3">
    <source>
        <dbReference type="ARBA" id="ARBA00022448"/>
    </source>
</evidence>
<dbReference type="KEGG" id="mes:Meso_3693"/>
<evidence type="ECO:0000256" key="2">
    <source>
        <dbReference type="ARBA" id="ARBA00007783"/>
    </source>
</evidence>
<feature type="transmembrane region" description="Helical" evidence="11">
    <location>
        <begin position="239"/>
        <end position="260"/>
    </location>
</feature>
<dbReference type="InterPro" id="IPR047817">
    <property type="entry name" value="ABC2_TM_bact-type"/>
</dbReference>
<gene>
    <name evidence="13" type="ordered locus">Meso_3693</name>
</gene>
<accession>Q11C14</accession>
<feature type="transmembrane region" description="Helical" evidence="11">
    <location>
        <begin position="150"/>
        <end position="174"/>
    </location>
</feature>
<evidence type="ECO:0000256" key="9">
    <source>
        <dbReference type="ARBA" id="ARBA00023047"/>
    </source>
</evidence>
<comment type="subcellular location">
    <subcellularLocation>
        <location evidence="11">Cell inner membrane</location>
        <topology evidence="11">Multi-pass membrane protein</topology>
    </subcellularLocation>
    <subcellularLocation>
        <location evidence="1">Cell membrane</location>
        <topology evidence="1">Multi-pass membrane protein</topology>
    </subcellularLocation>
</comment>
<dbReference type="Pfam" id="PF01061">
    <property type="entry name" value="ABC2_membrane"/>
    <property type="match status" value="1"/>
</dbReference>
<reference evidence="13" key="1">
    <citation type="submission" date="2006-06" db="EMBL/GenBank/DDBJ databases">
        <title>Complete sequence of chromosome of Chelativorans sp. BNC1.</title>
        <authorList>
            <consortium name="US DOE Joint Genome Institute"/>
            <person name="Copeland A."/>
            <person name="Lucas S."/>
            <person name="Lapidus A."/>
            <person name="Barry K."/>
            <person name="Detter J.C."/>
            <person name="Glavina del Rio T."/>
            <person name="Hammon N."/>
            <person name="Israni S."/>
            <person name="Dalin E."/>
            <person name="Tice H."/>
            <person name="Pitluck S."/>
            <person name="Chertkov O."/>
            <person name="Brettin T."/>
            <person name="Bruce D."/>
            <person name="Han C."/>
            <person name="Tapia R."/>
            <person name="Gilna P."/>
            <person name="Schmutz J."/>
            <person name="Larimer F."/>
            <person name="Land M."/>
            <person name="Hauser L."/>
            <person name="Kyrpides N."/>
            <person name="Mikhailova N."/>
            <person name="Richardson P."/>
        </authorList>
    </citation>
    <scope>NUCLEOTIDE SEQUENCE</scope>
    <source>
        <strain evidence="13">BNC1</strain>
    </source>
</reference>
<dbReference type="eggNOG" id="COG1682">
    <property type="taxonomic scope" value="Bacteria"/>
</dbReference>
<comment type="similarity">
    <text evidence="2 11">Belongs to the ABC-2 integral membrane protein family.</text>
</comment>
<evidence type="ECO:0000256" key="6">
    <source>
        <dbReference type="ARBA" id="ARBA00022692"/>
    </source>
</evidence>
<dbReference type="AlphaFoldDB" id="Q11C14"/>
<evidence type="ECO:0000256" key="4">
    <source>
        <dbReference type="ARBA" id="ARBA00022475"/>
    </source>
</evidence>
<evidence type="ECO:0000259" key="12">
    <source>
        <dbReference type="PROSITE" id="PS51012"/>
    </source>
</evidence>
<evidence type="ECO:0000256" key="11">
    <source>
        <dbReference type="RuleBase" id="RU361157"/>
    </source>
</evidence>
<evidence type="ECO:0000313" key="13">
    <source>
        <dbReference type="EMBL" id="ABG65061.1"/>
    </source>
</evidence>
<dbReference type="PANTHER" id="PTHR30413:SF10">
    <property type="entry name" value="CAPSULE POLYSACCHARIDE EXPORT INNER-MEMBRANE PROTEIN CTRC"/>
    <property type="match status" value="1"/>
</dbReference>
<keyword evidence="3 11" id="KW-0813">Transport</keyword>
<name>Q11C14_CHESB</name>
<dbReference type="PANTHER" id="PTHR30413">
    <property type="entry name" value="INNER MEMBRANE TRANSPORT PERMEASE"/>
    <property type="match status" value="1"/>
</dbReference>
<protein>
    <recommendedName>
        <fullName evidence="11">Transport permease protein</fullName>
    </recommendedName>
</protein>
<feature type="domain" description="ABC transmembrane type-2" evidence="12">
    <location>
        <begin position="38"/>
        <end position="263"/>
    </location>
</feature>
<feature type="transmembrane region" description="Helical" evidence="11">
    <location>
        <begin position="115"/>
        <end position="144"/>
    </location>
</feature>
<dbReference type="PROSITE" id="PS51012">
    <property type="entry name" value="ABC_TM2"/>
    <property type="match status" value="1"/>
</dbReference>
<organism evidence="13">
    <name type="scientific">Chelativorans sp. (strain BNC1)</name>
    <dbReference type="NCBI Taxonomy" id="266779"/>
    <lineage>
        <taxon>Bacteria</taxon>
        <taxon>Pseudomonadati</taxon>
        <taxon>Pseudomonadota</taxon>
        <taxon>Alphaproteobacteria</taxon>
        <taxon>Hyphomicrobiales</taxon>
        <taxon>Phyllobacteriaceae</taxon>
        <taxon>Chelativorans</taxon>
    </lineage>
</organism>
<keyword evidence="6 11" id="KW-0812">Transmembrane</keyword>
<evidence type="ECO:0000256" key="7">
    <source>
        <dbReference type="ARBA" id="ARBA00022903"/>
    </source>
</evidence>
<keyword evidence="5" id="KW-0762">Sugar transport</keyword>
<evidence type="ECO:0000256" key="10">
    <source>
        <dbReference type="ARBA" id="ARBA00023136"/>
    </source>
</evidence>
<proteinExistence type="inferred from homology"/>
<keyword evidence="9" id="KW-0625">Polysaccharide transport</keyword>
<evidence type="ECO:0000256" key="8">
    <source>
        <dbReference type="ARBA" id="ARBA00022989"/>
    </source>
</evidence>
<dbReference type="EMBL" id="CP000390">
    <property type="protein sequence ID" value="ABG65061.1"/>
    <property type="molecule type" value="Genomic_DNA"/>
</dbReference>
<dbReference type="GO" id="GO:0043190">
    <property type="term" value="C:ATP-binding cassette (ABC) transporter complex"/>
    <property type="evidence" value="ECO:0007669"/>
    <property type="project" value="InterPro"/>
</dbReference>
<dbReference type="HOGENOM" id="CLU_060703_1_1_5"/>
<feature type="transmembrane region" description="Helical" evidence="11">
    <location>
        <begin position="38"/>
        <end position="64"/>
    </location>
</feature>
<keyword evidence="10 11" id="KW-0472">Membrane</keyword>
<dbReference type="GO" id="GO:0015920">
    <property type="term" value="P:lipopolysaccharide transport"/>
    <property type="evidence" value="ECO:0007669"/>
    <property type="project" value="TreeGrafter"/>
</dbReference>
<keyword evidence="8 11" id="KW-1133">Transmembrane helix</keyword>
<feature type="transmembrane region" description="Helical" evidence="11">
    <location>
        <begin position="76"/>
        <end position="94"/>
    </location>
</feature>
<dbReference type="GO" id="GO:0015774">
    <property type="term" value="P:polysaccharide transport"/>
    <property type="evidence" value="ECO:0007669"/>
    <property type="project" value="UniProtKB-KW"/>
</dbReference>
<dbReference type="STRING" id="266779.Meso_3693"/>
<keyword evidence="4 11" id="KW-1003">Cell membrane</keyword>
<dbReference type="PIRSF" id="PIRSF006648">
    <property type="entry name" value="DrrB"/>
    <property type="match status" value="1"/>
</dbReference>
<evidence type="ECO:0000256" key="1">
    <source>
        <dbReference type="ARBA" id="ARBA00004651"/>
    </source>
</evidence>
<evidence type="ECO:0000256" key="5">
    <source>
        <dbReference type="ARBA" id="ARBA00022597"/>
    </source>
</evidence>
<dbReference type="GO" id="GO:0140359">
    <property type="term" value="F:ABC-type transporter activity"/>
    <property type="evidence" value="ECO:0007669"/>
    <property type="project" value="InterPro"/>
</dbReference>
<keyword evidence="7" id="KW-0972">Capsule biogenesis/degradation</keyword>
<dbReference type="InterPro" id="IPR000412">
    <property type="entry name" value="ABC_2_transport"/>
</dbReference>